<dbReference type="NCBIfam" id="TIGR00737">
    <property type="entry name" value="nifR3_yhdG"/>
    <property type="match status" value="1"/>
</dbReference>
<accession>A0A345JRU4</accession>
<evidence type="ECO:0000256" key="12">
    <source>
        <dbReference type="PIRNR" id="PIRNR006621"/>
    </source>
</evidence>
<keyword evidence="5 12" id="KW-0288">FMN</keyword>
<feature type="binding site" evidence="14">
    <location>
        <position position="143"/>
    </location>
    <ligand>
        <name>FMN</name>
        <dbReference type="ChEBI" id="CHEBI:58210"/>
    </ligand>
</feature>
<dbReference type="InterPro" id="IPR035587">
    <property type="entry name" value="DUS-like_FMN-bd"/>
</dbReference>
<keyword evidence="6 12" id="KW-0819">tRNA processing</keyword>
<dbReference type="CDD" id="cd02801">
    <property type="entry name" value="DUS_like_FMN"/>
    <property type="match status" value="1"/>
</dbReference>
<dbReference type="RefSeq" id="WP_071629309.1">
    <property type="nucleotide sequence ID" value="NZ_CP022375.1"/>
</dbReference>
<dbReference type="InterPro" id="IPR001269">
    <property type="entry name" value="DUS_fam"/>
</dbReference>
<evidence type="ECO:0000256" key="2">
    <source>
        <dbReference type="ARBA" id="ARBA00002790"/>
    </source>
</evidence>
<dbReference type="Gene3D" id="3.20.20.70">
    <property type="entry name" value="Aldolase class I"/>
    <property type="match status" value="1"/>
</dbReference>
<dbReference type="SUPFAM" id="SSF51395">
    <property type="entry name" value="FMN-linked oxidoreductases"/>
    <property type="match status" value="1"/>
</dbReference>
<name>A0A345JRU4_9GAMM</name>
<keyword evidence="3" id="KW-0820">tRNA-binding</keyword>
<dbReference type="PANTHER" id="PTHR45846">
    <property type="entry name" value="TRNA-DIHYDROURIDINE(47) SYNTHASE [NAD(P)(+)]-LIKE"/>
    <property type="match status" value="1"/>
</dbReference>
<feature type="binding site" evidence="14">
    <location>
        <position position="173"/>
    </location>
    <ligand>
        <name>FMN</name>
        <dbReference type="ChEBI" id="CHEBI:58210"/>
    </ligand>
</feature>
<keyword evidence="9 12" id="KW-0560">Oxidoreductase</keyword>
<dbReference type="KEGG" id="foo:CGC45_05330"/>
<keyword evidence="8" id="KW-0694">RNA-binding</keyword>
<evidence type="ECO:0000256" key="13">
    <source>
        <dbReference type="PIRSR" id="PIRSR006621-1"/>
    </source>
</evidence>
<dbReference type="InterPro" id="IPR004652">
    <property type="entry name" value="DusB-like"/>
</dbReference>
<dbReference type="OrthoDB" id="9764501at2"/>
<evidence type="ECO:0000256" key="7">
    <source>
        <dbReference type="ARBA" id="ARBA00022857"/>
    </source>
</evidence>
<dbReference type="GO" id="GO:0000049">
    <property type="term" value="F:tRNA binding"/>
    <property type="evidence" value="ECO:0007669"/>
    <property type="project" value="UniProtKB-KW"/>
</dbReference>
<comment type="similarity">
    <text evidence="12">Belongs to the dus family.</text>
</comment>
<evidence type="ECO:0000313" key="17">
    <source>
        <dbReference type="Proteomes" id="UP000253862"/>
    </source>
</evidence>
<evidence type="ECO:0000256" key="6">
    <source>
        <dbReference type="ARBA" id="ARBA00022694"/>
    </source>
</evidence>
<reference evidence="16 17" key="1">
    <citation type="submission" date="2017-07" db="EMBL/GenBank/DDBJ databases">
        <title>Complete genome sequences and comparative analysis of the novel pathogen Francisella opportunistica.</title>
        <authorList>
            <person name="Dietrich E.A."/>
            <person name="Kingry L.C."/>
            <person name="Petersen J.M."/>
        </authorList>
    </citation>
    <scope>NUCLEOTIDE SEQUENCE [LARGE SCALE GENOMIC DNA]</scope>
    <source>
        <strain evidence="16 17">14-2155</strain>
    </source>
</reference>
<evidence type="ECO:0000256" key="9">
    <source>
        <dbReference type="ARBA" id="ARBA00023002"/>
    </source>
</evidence>
<dbReference type="Pfam" id="PF01207">
    <property type="entry name" value="Dus"/>
    <property type="match status" value="1"/>
</dbReference>
<protein>
    <recommendedName>
        <fullName evidence="12">tRNA-dihydrouridine synthase</fullName>
        <ecNumber evidence="12">1.3.1.-</ecNumber>
    </recommendedName>
</protein>
<dbReference type="GO" id="GO:0017150">
    <property type="term" value="F:tRNA dihydrouridine synthase activity"/>
    <property type="evidence" value="ECO:0007669"/>
    <property type="project" value="InterPro"/>
</dbReference>
<comment type="function">
    <text evidence="2 12">Catalyzes the synthesis of 5,6-dihydrouridine (D), a modified base found in the D-loop of most tRNAs, via the reduction of the C5-C6 double bond in target uridines.</text>
</comment>
<organism evidence="16 17">
    <name type="scientific">Francisella opportunistica</name>
    <dbReference type="NCBI Taxonomy" id="2016517"/>
    <lineage>
        <taxon>Bacteria</taxon>
        <taxon>Pseudomonadati</taxon>
        <taxon>Pseudomonadota</taxon>
        <taxon>Gammaproteobacteria</taxon>
        <taxon>Thiotrichales</taxon>
        <taxon>Francisellaceae</taxon>
        <taxon>Francisella</taxon>
    </lineage>
</organism>
<evidence type="ECO:0000313" key="16">
    <source>
        <dbReference type="EMBL" id="AXH30040.1"/>
    </source>
</evidence>
<proteinExistence type="inferred from homology"/>
<dbReference type="EC" id="1.3.1.-" evidence="12"/>
<keyword evidence="14" id="KW-0547">Nucleotide-binding</keyword>
<dbReference type="Gene3D" id="1.10.1200.80">
    <property type="entry name" value="Putative flavin oxidoreducatase, domain 2"/>
    <property type="match status" value="1"/>
</dbReference>
<dbReference type="PROSITE" id="PS01136">
    <property type="entry name" value="UPF0034"/>
    <property type="match status" value="1"/>
</dbReference>
<comment type="cofactor">
    <cofactor evidence="1 12 14">
        <name>FMN</name>
        <dbReference type="ChEBI" id="CHEBI:58210"/>
    </cofactor>
</comment>
<keyword evidence="17" id="KW-1185">Reference proteome</keyword>
<gene>
    <name evidence="16" type="ORF">CGC43_05330</name>
</gene>
<dbReference type="InterPro" id="IPR024036">
    <property type="entry name" value="tRNA-dHydroUridine_Synthase_C"/>
</dbReference>
<keyword evidence="7" id="KW-0521">NADP</keyword>
<evidence type="ECO:0000256" key="4">
    <source>
        <dbReference type="ARBA" id="ARBA00022630"/>
    </source>
</evidence>
<feature type="binding site" evidence="14">
    <location>
        <begin position="18"/>
        <end position="20"/>
    </location>
    <ligand>
        <name>FMN</name>
        <dbReference type="ChEBI" id="CHEBI:58210"/>
    </ligand>
</feature>
<dbReference type="AlphaFoldDB" id="A0A345JRU4"/>
<evidence type="ECO:0000256" key="1">
    <source>
        <dbReference type="ARBA" id="ARBA00001917"/>
    </source>
</evidence>
<evidence type="ECO:0000259" key="15">
    <source>
        <dbReference type="Pfam" id="PF01207"/>
    </source>
</evidence>
<feature type="active site" description="Proton donor" evidence="13">
    <location>
        <position position="103"/>
    </location>
</feature>
<dbReference type="InterPro" id="IPR013785">
    <property type="entry name" value="Aldolase_TIM"/>
</dbReference>
<feature type="binding site" evidence="14">
    <location>
        <begin position="228"/>
        <end position="229"/>
    </location>
    <ligand>
        <name>FMN</name>
        <dbReference type="ChEBI" id="CHEBI:58210"/>
    </ligand>
</feature>
<evidence type="ECO:0000256" key="3">
    <source>
        <dbReference type="ARBA" id="ARBA00022555"/>
    </source>
</evidence>
<comment type="catalytic activity">
    <reaction evidence="11">
        <text>a 5,6-dihydrouridine in tRNA + NAD(+) = a uridine in tRNA + NADH + H(+)</text>
        <dbReference type="Rhea" id="RHEA:54452"/>
        <dbReference type="Rhea" id="RHEA-COMP:13339"/>
        <dbReference type="Rhea" id="RHEA-COMP:13887"/>
        <dbReference type="ChEBI" id="CHEBI:15378"/>
        <dbReference type="ChEBI" id="CHEBI:57540"/>
        <dbReference type="ChEBI" id="CHEBI:57945"/>
        <dbReference type="ChEBI" id="CHEBI:65315"/>
        <dbReference type="ChEBI" id="CHEBI:74443"/>
    </reaction>
</comment>
<comment type="catalytic activity">
    <reaction evidence="10">
        <text>a 5,6-dihydrouridine in tRNA + NADP(+) = a uridine in tRNA + NADPH + H(+)</text>
        <dbReference type="Rhea" id="RHEA:23624"/>
        <dbReference type="Rhea" id="RHEA-COMP:13339"/>
        <dbReference type="Rhea" id="RHEA-COMP:13887"/>
        <dbReference type="ChEBI" id="CHEBI:15378"/>
        <dbReference type="ChEBI" id="CHEBI:57783"/>
        <dbReference type="ChEBI" id="CHEBI:58349"/>
        <dbReference type="ChEBI" id="CHEBI:65315"/>
        <dbReference type="ChEBI" id="CHEBI:74443"/>
    </reaction>
</comment>
<keyword evidence="4 12" id="KW-0285">Flavoprotein</keyword>
<dbReference type="PIRSF" id="PIRSF006621">
    <property type="entry name" value="Dus"/>
    <property type="match status" value="1"/>
</dbReference>
<dbReference type="EMBL" id="CP022375">
    <property type="protein sequence ID" value="AXH30040.1"/>
    <property type="molecule type" value="Genomic_DNA"/>
</dbReference>
<evidence type="ECO:0000256" key="5">
    <source>
        <dbReference type="ARBA" id="ARBA00022643"/>
    </source>
</evidence>
<dbReference type="Proteomes" id="UP000253862">
    <property type="component" value="Chromosome"/>
</dbReference>
<evidence type="ECO:0000256" key="11">
    <source>
        <dbReference type="ARBA" id="ARBA00048802"/>
    </source>
</evidence>
<feature type="domain" description="DUS-like FMN-binding" evidence="15">
    <location>
        <begin position="16"/>
        <end position="317"/>
    </location>
</feature>
<dbReference type="InterPro" id="IPR018517">
    <property type="entry name" value="tRNA_hU_synthase_CS"/>
</dbReference>
<evidence type="ECO:0000256" key="10">
    <source>
        <dbReference type="ARBA" id="ARBA00048205"/>
    </source>
</evidence>
<dbReference type="PANTHER" id="PTHR45846:SF1">
    <property type="entry name" value="TRNA-DIHYDROURIDINE(47) SYNTHASE [NAD(P)(+)]-LIKE"/>
    <property type="match status" value="1"/>
</dbReference>
<evidence type="ECO:0000256" key="14">
    <source>
        <dbReference type="PIRSR" id="PIRSR006621-2"/>
    </source>
</evidence>
<feature type="binding site" evidence="14">
    <location>
        <position position="72"/>
    </location>
    <ligand>
        <name>FMN</name>
        <dbReference type="ChEBI" id="CHEBI:58210"/>
    </ligand>
</feature>
<evidence type="ECO:0000256" key="8">
    <source>
        <dbReference type="ARBA" id="ARBA00022884"/>
    </source>
</evidence>
<dbReference type="GO" id="GO:0050660">
    <property type="term" value="F:flavin adenine dinucleotide binding"/>
    <property type="evidence" value="ECO:0007669"/>
    <property type="project" value="InterPro"/>
</dbReference>
<sequence>MGFKIADIEIENNVVLAPMAGFCDSAFRTICKEHGAGLIYTEMVSNKAVVERNWETMEMLYMENSEKPLGIQIFGTDLESFVEATKYIAENTECDFLDINMGCPMPKIAKKLQAGAALLKDVDRIHEILTAVVKAVHKPVTVKMRIGWDDQNINAVEIAMACEDAGVSAIAIHGRTREQMYTGKANWDIIRDVKKAVNTVVIGNGDVFCPHSAKAMIEHTGVDAVMVGRASRGNPWIFRQIAEYLNTGELIPPPTPTERVEVLGEHLRRLIKLKIAKVAVKEIRTHASFYLQNLPSSKEFRMKLNQLENENEIFNLLNNYKEYLDERSIISNFSTYY</sequence>